<dbReference type="Gene3D" id="3.90.226.10">
    <property type="entry name" value="2-enoyl-CoA Hydratase, Chain A, domain 1"/>
    <property type="match status" value="1"/>
</dbReference>
<name>A0A8S5M3L3_9CAUD</name>
<evidence type="ECO:0000256" key="4">
    <source>
        <dbReference type="SAM" id="MobiDB-lite"/>
    </source>
</evidence>
<protein>
    <submittedName>
        <fullName evidence="5">ATP dependent Clp protease</fullName>
    </submittedName>
</protein>
<dbReference type="InterPro" id="IPR029045">
    <property type="entry name" value="ClpP/crotonase-like_dom_sf"/>
</dbReference>
<dbReference type="GO" id="GO:0051117">
    <property type="term" value="F:ATPase binding"/>
    <property type="evidence" value="ECO:0007669"/>
    <property type="project" value="TreeGrafter"/>
</dbReference>
<dbReference type="PANTHER" id="PTHR10381">
    <property type="entry name" value="ATP-DEPENDENT CLP PROTEASE PROTEOLYTIC SUBUNIT"/>
    <property type="match status" value="1"/>
</dbReference>
<organism evidence="5">
    <name type="scientific">Siphoviridae sp. ct3b712</name>
    <dbReference type="NCBI Taxonomy" id="2826283"/>
    <lineage>
        <taxon>Viruses</taxon>
        <taxon>Duplodnaviria</taxon>
        <taxon>Heunggongvirae</taxon>
        <taxon>Uroviricota</taxon>
        <taxon>Caudoviricetes</taxon>
    </lineage>
</organism>
<sequence>MIFVDIKGEINNEVQKFWAQLWGEPREVFSVETIRAILKKYPDDPDLFLNIDCIGGDVEEGFKIYDELRNSGKNIHTNITGGCHSMAVVLLLAAPAENRSANRNCRALIHKVYAPVYDFLNADDAEDVAAMLRMEQDAILDVYVDRTGNDRATMEQVMAQEKTHNAQSLLKLGFISKINSYNTNQLFNKMAKETKPASNAFQAFMDKVTAFRNKKAGKPANFDYLDADGNVVLSTVGDEDNLAEGVEATLSSGETSGTVTLEDGRVVTVTDGIVTKIEDPESQEDLEQRVSELEDLLEAATNLVQEQQEAINSLETELNNFKGSNYQPKPRRTQVPDGKNGKTEPTVEDLKAAARAAQEKVRNAKNLKK</sequence>
<dbReference type="PANTHER" id="PTHR10381:SF70">
    <property type="entry name" value="ATP-DEPENDENT CLP PROTEASE PROTEOLYTIC SUBUNIT"/>
    <property type="match status" value="1"/>
</dbReference>
<accession>A0A8S5M3L3</accession>
<dbReference type="Pfam" id="PF00574">
    <property type="entry name" value="CLP_protease"/>
    <property type="match status" value="1"/>
</dbReference>
<feature type="region of interest" description="Disordered" evidence="4">
    <location>
        <begin position="320"/>
        <end position="369"/>
    </location>
</feature>
<evidence type="ECO:0000256" key="3">
    <source>
        <dbReference type="ARBA" id="ARBA00022801"/>
    </source>
</evidence>
<keyword evidence="5" id="KW-0645">Protease</keyword>
<evidence type="ECO:0000313" key="5">
    <source>
        <dbReference type="EMBL" id="DAD76905.1"/>
    </source>
</evidence>
<dbReference type="InterPro" id="IPR023562">
    <property type="entry name" value="ClpP/TepA"/>
</dbReference>
<reference evidence="5" key="1">
    <citation type="journal article" date="2021" name="Proc. Natl. Acad. Sci. U.S.A.">
        <title>A Catalog of Tens of Thousands of Viruses from Human Metagenomes Reveals Hidden Associations with Chronic Diseases.</title>
        <authorList>
            <person name="Tisza M.J."/>
            <person name="Buck C.B."/>
        </authorList>
    </citation>
    <scope>NUCLEOTIDE SEQUENCE</scope>
    <source>
        <strain evidence="5">Ct3b712</strain>
    </source>
</reference>
<dbReference type="GO" id="GO:0009368">
    <property type="term" value="C:endopeptidase Clp complex"/>
    <property type="evidence" value="ECO:0007669"/>
    <property type="project" value="TreeGrafter"/>
</dbReference>
<proteinExistence type="inferred from homology"/>
<keyword evidence="3" id="KW-0378">Hydrolase</keyword>
<dbReference type="GO" id="GO:0004252">
    <property type="term" value="F:serine-type endopeptidase activity"/>
    <property type="evidence" value="ECO:0007669"/>
    <property type="project" value="InterPro"/>
</dbReference>
<dbReference type="SUPFAM" id="SSF52096">
    <property type="entry name" value="ClpP/crotonase"/>
    <property type="match status" value="1"/>
</dbReference>
<dbReference type="GO" id="GO:0004176">
    <property type="term" value="F:ATP-dependent peptidase activity"/>
    <property type="evidence" value="ECO:0007669"/>
    <property type="project" value="InterPro"/>
</dbReference>
<evidence type="ECO:0000256" key="1">
    <source>
        <dbReference type="ARBA" id="ARBA00007039"/>
    </source>
</evidence>
<dbReference type="InterPro" id="IPR001907">
    <property type="entry name" value="ClpP"/>
</dbReference>
<keyword evidence="2" id="KW-0963">Cytoplasm</keyword>
<dbReference type="PRINTS" id="PR00127">
    <property type="entry name" value="CLPPROTEASEP"/>
</dbReference>
<dbReference type="EMBL" id="BK014813">
    <property type="protein sequence ID" value="DAD76905.1"/>
    <property type="molecule type" value="Genomic_DNA"/>
</dbReference>
<comment type="similarity">
    <text evidence="1">Belongs to the peptidase S14 family.</text>
</comment>
<feature type="compositionally biased region" description="Basic and acidic residues" evidence="4">
    <location>
        <begin position="348"/>
        <end position="362"/>
    </location>
</feature>
<evidence type="ECO:0000256" key="2">
    <source>
        <dbReference type="ARBA" id="ARBA00022490"/>
    </source>
</evidence>
<dbReference type="GO" id="GO:0006515">
    <property type="term" value="P:protein quality control for misfolded or incompletely synthesized proteins"/>
    <property type="evidence" value="ECO:0007669"/>
    <property type="project" value="TreeGrafter"/>
</dbReference>